<proteinExistence type="inferred from homology"/>
<dbReference type="InterPro" id="IPR041614">
    <property type="entry name" value="DprA_WH"/>
</dbReference>
<dbReference type="InterPro" id="IPR010994">
    <property type="entry name" value="RuvA_2-like"/>
</dbReference>
<dbReference type="Pfam" id="PF02481">
    <property type="entry name" value="DNA_processg_A"/>
    <property type="match status" value="1"/>
</dbReference>
<dbReference type="HOGENOM" id="CLU_029601_0_3_10"/>
<evidence type="ECO:0000259" key="2">
    <source>
        <dbReference type="Pfam" id="PF02481"/>
    </source>
</evidence>
<gene>
    <name evidence="4" type="ORF">ING2E5B_1819</name>
</gene>
<dbReference type="SUPFAM" id="SSF47781">
    <property type="entry name" value="RuvA domain 2-like"/>
    <property type="match status" value="1"/>
</dbReference>
<evidence type="ECO:0000313" key="5">
    <source>
        <dbReference type="Proteomes" id="UP000032417"/>
    </source>
</evidence>
<name>A0A098C2C8_9BACT</name>
<dbReference type="EMBL" id="LN515532">
    <property type="protein sequence ID" value="CEA16558.1"/>
    <property type="molecule type" value="Genomic_DNA"/>
</dbReference>
<dbReference type="Proteomes" id="UP000032417">
    <property type="component" value="Chromosome 1"/>
</dbReference>
<evidence type="ECO:0000313" key="4">
    <source>
        <dbReference type="EMBL" id="CEA16558.1"/>
    </source>
</evidence>
<accession>A0A098C2C8</accession>
<keyword evidence="5" id="KW-1185">Reference proteome</keyword>
<sequence length="379" mass="43012">MIRFKNSLNKKLTNKSLYQIALTQIKGVGVAHARNLMEFMGDEEEIFKGSISKLEAIPRISKRLISEIRNPEVLRKAEKELEFVIKNNLHLIFYTDEKYPQRLNNCVDAPILMYAKGDVDFNREKVISIVGTRNSTRYGNDFSREFIKELSLKFPDVQIISGLAYGIDICAHRAALENGLSTVAVLGHGLDRIYPYVHRQTAIEITKNGALLTEYPSETNPDGHNFVRRNRIVAGMADATIVMESGTKGGSLITADIANSYFREVFALPGRIHDKMSYGCNKLISENKALLLQNTENFISQMGWEMDERKILPRQTELFHDLTPDEEKVYEILKKDSPKQLNNLSIELNVPLTELLMTLLELEMKNIVTALPGGMYKIV</sequence>
<dbReference type="Gene3D" id="3.40.50.450">
    <property type="match status" value="1"/>
</dbReference>
<dbReference type="SUPFAM" id="SSF102405">
    <property type="entry name" value="MCP/YpsA-like"/>
    <property type="match status" value="1"/>
</dbReference>
<feature type="domain" description="DprA winged helix" evidence="3">
    <location>
        <begin position="321"/>
        <end position="374"/>
    </location>
</feature>
<dbReference type="NCBIfam" id="TIGR00732">
    <property type="entry name" value="dprA"/>
    <property type="match status" value="1"/>
</dbReference>
<dbReference type="InterPro" id="IPR036388">
    <property type="entry name" value="WH-like_DNA-bd_sf"/>
</dbReference>
<evidence type="ECO:0000259" key="3">
    <source>
        <dbReference type="Pfam" id="PF17782"/>
    </source>
</evidence>
<feature type="domain" description="Smf/DprA SLOG" evidence="2">
    <location>
        <begin position="91"/>
        <end position="302"/>
    </location>
</feature>
<dbReference type="PATRIC" id="fig|1562970.3.peg.1801"/>
<dbReference type="AlphaFoldDB" id="A0A098C2C8"/>
<organism evidence="4 5">
    <name type="scientific">Fermentimonas caenicola</name>
    <dbReference type="NCBI Taxonomy" id="1562970"/>
    <lineage>
        <taxon>Bacteria</taxon>
        <taxon>Pseudomonadati</taxon>
        <taxon>Bacteroidota</taxon>
        <taxon>Bacteroidia</taxon>
        <taxon>Bacteroidales</taxon>
        <taxon>Dysgonomonadaceae</taxon>
        <taxon>Fermentimonas</taxon>
    </lineage>
</organism>
<dbReference type="Pfam" id="PF17782">
    <property type="entry name" value="WHD_DprA"/>
    <property type="match status" value="1"/>
</dbReference>
<dbReference type="KEGG" id="pbt:ING2E5B_1819"/>
<dbReference type="InterPro" id="IPR057666">
    <property type="entry name" value="DrpA_SLOG"/>
</dbReference>
<dbReference type="PANTHER" id="PTHR43022:SF1">
    <property type="entry name" value="PROTEIN SMF"/>
    <property type="match status" value="1"/>
</dbReference>
<dbReference type="Gene3D" id="1.10.10.10">
    <property type="entry name" value="Winged helix-like DNA-binding domain superfamily/Winged helix DNA-binding domain"/>
    <property type="match status" value="1"/>
</dbReference>
<dbReference type="GO" id="GO:0009294">
    <property type="term" value="P:DNA-mediated transformation"/>
    <property type="evidence" value="ECO:0007669"/>
    <property type="project" value="InterPro"/>
</dbReference>
<dbReference type="InterPro" id="IPR003488">
    <property type="entry name" value="DprA"/>
</dbReference>
<comment type="similarity">
    <text evidence="1">Belongs to the DprA/Smf family.</text>
</comment>
<dbReference type="PANTHER" id="PTHR43022">
    <property type="entry name" value="PROTEIN SMF"/>
    <property type="match status" value="1"/>
</dbReference>
<evidence type="ECO:0000256" key="1">
    <source>
        <dbReference type="ARBA" id="ARBA00006525"/>
    </source>
</evidence>
<dbReference type="STRING" id="1562970.ING2E5B_1819"/>
<reference evidence="4 5" key="1">
    <citation type="submission" date="2014-08" db="EMBL/GenBank/DDBJ databases">
        <authorList>
            <person name="Wibberg D."/>
        </authorList>
    </citation>
    <scope>NUCLEOTIDE SEQUENCE [LARGE SCALE GENOMIC DNA]</scope>
    <source>
        <strain evidence="5">ING2-E5B</strain>
    </source>
</reference>
<protein>
    <submittedName>
        <fullName evidence="4">Uncharacterized protein</fullName>
    </submittedName>
</protein>